<dbReference type="PANTHER" id="PTHR47396">
    <property type="entry name" value="TYPE I RESTRICTION ENZYME ECOKI R PROTEIN"/>
    <property type="match status" value="1"/>
</dbReference>
<dbReference type="GO" id="GO:0016787">
    <property type="term" value="F:hydrolase activity"/>
    <property type="evidence" value="ECO:0007669"/>
    <property type="project" value="InterPro"/>
</dbReference>
<dbReference type="InterPro" id="IPR006935">
    <property type="entry name" value="Helicase/UvrB_N"/>
</dbReference>
<dbReference type="InterPro" id="IPR036844">
    <property type="entry name" value="Hint_dom_sf"/>
</dbReference>
<reference evidence="2" key="1">
    <citation type="journal article" date="2021" name="Proc. Natl. Acad. Sci. U.S.A.">
        <title>A Catalog of Tens of Thousands of Viruses from Human Metagenomes Reveals Hidden Associations with Chronic Diseases.</title>
        <authorList>
            <person name="Tisza M.J."/>
            <person name="Buck C.B."/>
        </authorList>
    </citation>
    <scope>NUCLEOTIDE SEQUENCE</scope>
    <source>
        <strain evidence="2">Ct1h53</strain>
    </source>
</reference>
<dbReference type="Pfam" id="PF04851">
    <property type="entry name" value="ResIII"/>
    <property type="match status" value="1"/>
</dbReference>
<feature type="domain" description="Helicase C-terminal" evidence="1">
    <location>
        <begin position="554"/>
        <end position="699"/>
    </location>
</feature>
<dbReference type="InterPro" id="IPR001650">
    <property type="entry name" value="Helicase_C-like"/>
</dbReference>
<evidence type="ECO:0000259" key="1">
    <source>
        <dbReference type="PROSITE" id="PS51194"/>
    </source>
</evidence>
<dbReference type="GO" id="GO:0016539">
    <property type="term" value="P:intein-mediated protein splicing"/>
    <property type="evidence" value="ECO:0007669"/>
    <property type="project" value="InterPro"/>
</dbReference>
<protein>
    <submittedName>
        <fullName evidence="2">Type I site specific restriction modification protein</fullName>
    </submittedName>
</protein>
<sequence>MGFELRPYQKESVDAGLKFLTGRSKKPGIIVAPCGCGKSLLISKIAHEINRPTLVLQPSKEILEQNYAKAVSFDSKPTIYSASCGIKELSAMTYATLKSIKKDVARLKDIGIDTILIDECFTGDVEILTEKGFVQFNKLEQDVRVAQYDKGFIDFVMPIRYINKPHDGDICLLHIKHGIDLPVTKNHDFLFYDKKYGKWYKQKISEASFKSGKYIPVSGISRVDSEGDSLSDMERLFIATQADGSIHNKNENDTIISFSFSKERKIKRIHYLCKNANVEIWEVKGKIEKEGNTKNRRRFMVRMPKFTTKDIRNHISFPMSYEKARSVIEEYSLWDGSIIGNTMLYYSSTDKTQVDFYNSVATIAGHGCYVSIEKDGRKETYSDVYRLFITKDKKLRGTNSMYKRYEKYTGQVYCVEVPSGCIVLRYKGYTFVSGNCHSGYSPEEGSEFMEFMSEFPEAKVLGFTATPCRLRTYGSMLEGNYSRLNMLTKDEHNFFKKIVHVTQIQELTSQGFWCPLKYERWSFDESALMLNSTGAEYTNESIKESIVRNGLNNSIYKRLLQLMNERKAILVCMDSIESCNRISEFMNARMGAITGVVTSLTTKKKREQIISDFKEGKLKVVFNYSTLATGFDFPELDCVMFGRPTFSYSVFYQIVGRAVRIHPDKKEALIVDCCDNMRRFGRIEDLTIEQFPSKGWCMFAGDQLLSNIRMGDIITKDEILRRAALLKSVNGDGRREDDLDSIIMWFGKYEGIRFKDIPVSYFRFLAENMTVKPGDRKEKIIEYYNRIKA</sequence>
<dbReference type="InterPro" id="IPR050742">
    <property type="entry name" value="Helicase_Restrict-Modif_Enz"/>
</dbReference>
<evidence type="ECO:0000313" key="2">
    <source>
        <dbReference type="EMBL" id="DAD81435.1"/>
    </source>
</evidence>
<dbReference type="EMBL" id="BK014902">
    <property type="protein sequence ID" value="DAD81435.1"/>
    <property type="molecule type" value="Genomic_DNA"/>
</dbReference>
<dbReference type="GO" id="GO:0003677">
    <property type="term" value="F:DNA binding"/>
    <property type="evidence" value="ECO:0007669"/>
    <property type="project" value="InterPro"/>
</dbReference>
<organism evidence="2">
    <name type="scientific">Podoviridae sp. ct1h53</name>
    <dbReference type="NCBI Taxonomy" id="2826536"/>
    <lineage>
        <taxon>Viruses</taxon>
        <taxon>Duplodnaviria</taxon>
        <taxon>Heunggongvirae</taxon>
        <taxon>Uroviricota</taxon>
        <taxon>Caudoviricetes</taxon>
    </lineage>
</organism>
<dbReference type="SUPFAM" id="SSF52540">
    <property type="entry name" value="P-loop containing nucleoside triphosphate hydrolases"/>
    <property type="match status" value="1"/>
</dbReference>
<dbReference type="SUPFAM" id="SSF51294">
    <property type="entry name" value="Hedgehog/intein (Hint) domain"/>
    <property type="match status" value="1"/>
</dbReference>
<proteinExistence type="predicted"/>
<dbReference type="InterPro" id="IPR014001">
    <property type="entry name" value="Helicase_ATP-bd"/>
</dbReference>
<dbReference type="InterPro" id="IPR027417">
    <property type="entry name" value="P-loop_NTPase"/>
</dbReference>
<dbReference type="InterPro" id="IPR006141">
    <property type="entry name" value="Intein_N"/>
</dbReference>
<dbReference type="PANTHER" id="PTHR47396:SF1">
    <property type="entry name" value="ATP-DEPENDENT HELICASE IRC3-RELATED"/>
    <property type="match status" value="1"/>
</dbReference>
<accession>A0A8S5MHP1</accession>
<dbReference type="PROSITE" id="PS51194">
    <property type="entry name" value="HELICASE_CTER"/>
    <property type="match status" value="1"/>
</dbReference>
<name>A0A8S5MHP1_9CAUD</name>
<dbReference type="SMART" id="SM00487">
    <property type="entry name" value="DEXDc"/>
    <property type="match status" value="1"/>
</dbReference>
<dbReference type="PROSITE" id="PS50817">
    <property type="entry name" value="INTEIN_N_TER"/>
    <property type="match status" value="1"/>
</dbReference>
<dbReference type="Gene3D" id="2.170.16.10">
    <property type="entry name" value="Hedgehog/Intein (Hint) domain"/>
    <property type="match status" value="1"/>
</dbReference>
<dbReference type="Pfam" id="PF00271">
    <property type="entry name" value="Helicase_C"/>
    <property type="match status" value="1"/>
</dbReference>
<dbReference type="SMART" id="SM00490">
    <property type="entry name" value="HELICc"/>
    <property type="match status" value="1"/>
</dbReference>
<dbReference type="Gene3D" id="3.40.50.300">
    <property type="entry name" value="P-loop containing nucleotide triphosphate hydrolases"/>
    <property type="match status" value="2"/>
</dbReference>
<dbReference type="GO" id="GO:0005524">
    <property type="term" value="F:ATP binding"/>
    <property type="evidence" value="ECO:0007669"/>
    <property type="project" value="InterPro"/>
</dbReference>